<protein>
    <submittedName>
        <fullName evidence="1">Leucine-rich repeat receptor-like protein kinase</fullName>
    </submittedName>
</protein>
<dbReference type="Proteomes" id="UP001164539">
    <property type="component" value="Chromosome 2"/>
</dbReference>
<keyword evidence="2" id="KW-1185">Reference proteome</keyword>
<accession>A0ACC1YR21</accession>
<name>A0ACC1YR21_MELAZ</name>
<comment type="caution">
    <text evidence="1">The sequence shown here is derived from an EMBL/GenBank/DDBJ whole genome shotgun (WGS) entry which is preliminary data.</text>
</comment>
<evidence type="ECO:0000313" key="1">
    <source>
        <dbReference type="EMBL" id="KAJ4725906.1"/>
    </source>
</evidence>
<sequence>MSNSSLGFVLILLALFALSASADVFMSIDCGASGSYTDENLIVWMGDDDLIQNGEAKVVQSGNAATDHVMSTLRVFSTRKKNCYTIPVDKGEQVLVRASFYYGNYDKRAAPPSFDLHFDGNLWETVETSSEDVVKYEAIYVVKGDTTSVCVAQTKPNQLPFVSAIEVRSLGPHMYSHVDAVYALFLISRTAYGTNNTVRFSDDAYDRIWVPEVVASGLNAVTSDALFIDVNTEDNPPQSVMQNAITTSTTSQSIPLGTDFPAKEVSICMNMYFSEVTELDSTQKRSFQVYINNKPELGTTVVPPYGKVNELTVFNMTASSSTSFSLVSTADSTLPPLINAMEVFYVSYPLTDGTNNKDVQGLASLQNQFSILKEWGGDPCLPSPYSWDWINCSSDATPRVTALYLSGFDLSGPLPDFSYMDALETIDLHNNSINGPIPDFLGNLPSLKKLNLADNEFGGPIPSSLSKNNDLKLVVSGNPNLCVSGKSCQTTTTDGTSTGSSTSVGRSKKKSNKLPVILGTSIPGFFVFWGIVAVTAVLHRRRKTAAVAAHTGGANRPNGTPQGGATNTSMADKIGQAVINEFKVNIQEQVTSEIADQINQAVQNAQQDGRNA</sequence>
<proteinExistence type="predicted"/>
<evidence type="ECO:0000313" key="2">
    <source>
        <dbReference type="Proteomes" id="UP001164539"/>
    </source>
</evidence>
<dbReference type="EMBL" id="CM051395">
    <property type="protein sequence ID" value="KAJ4725906.1"/>
    <property type="molecule type" value="Genomic_DNA"/>
</dbReference>
<gene>
    <name evidence="1" type="ORF">OWV82_004706</name>
</gene>
<reference evidence="1 2" key="1">
    <citation type="journal article" date="2023" name="Science">
        <title>Complex scaffold remodeling in plant triterpene biosynthesis.</title>
        <authorList>
            <person name="De La Pena R."/>
            <person name="Hodgson H."/>
            <person name="Liu J.C."/>
            <person name="Stephenson M.J."/>
            <person name="Martin A.C."/>
            <person name="Owen C."/>
            <person name="Harkess A."/>
            <person name="Leebens-Mack J."/>
            <person name="Jimenez L.E."/>
            <person name="Osbourn A."/>
            <person name="Sattely E.S."/>
        </authorList>
    </citation>
    <scope>NUCLEOTIDE SEQUENCE [LARGE SCALE GENOMIC DNA]</scope>
    <source>
        <strain evidence="2">cv. JPN11</strain>
        <tissue evidence="1">Leaf</tissue>
    </source>
</reference>
<organism evidence="1 2">
    <name type="scientific">Melia azedarach</name>
    <name type="common">Chinaberry tree</name>
    <dbReference type="NCBI Taxonomy" id="155640"/>
    <lineage>
        <taxon>Eukaryota</taxon>
        <taxon>Viridiplantae</taxon>
        <taxon>Streptophyta</taxon>
        <taxon>Embryophyta</taxon>
        <taxon>Tracheophyta</taxon>
        <taxon>Spermatophyta</taxon>
        <taxon>Magnoliopsida</taxon>
        <taxon>eudicotyledons</taxon>
        <taxon>Gunneridae</taxon>
        <taxon>Pentapetalae</taxon>
        <taxon>rosids</taxon>
        <taxon>malvids</taxon>
        <taxon>Sapindales</taxon>
        <taxon>Meliaceae</taxon>
        <taxon>Melia</taxon>
    </lineage>
</organism>